<reference evidence="1 2" key="1">
    <citation type="submission" date="2019-09" db="EMBL/GenBank/DDBJ databases">
        <authorList>
            <person name="Ou C."/>
        </authorList>
    </citation>
    <scope>NUCLEOTIDE SEQUENCE [LARGE SCALE GENOMIC DNA]</scope>
    <source>
        <strain evidence="1">S2</strain>
        <tissue evidence="1">Leaf</tissue>
    </source>
</reference>
<proteinExistence type="predicted"/>
<sequence length="75" mass="8245">MFPPKMRNLQRIDHPLVPRPSFPAAPPSSVRNLVVISNLNMNSLLAATPSRAVVVIALLEKQRMSLVVDGFRVGL</sequence>
<name>A0A5N5GSW2_9ROSA</name>
<evidence type="ECO:0000313" key="1">
    <source>
        <dbReference type="EMBL" id="KAB2618368.1"/>
    </source>
</evidence>
<evidence type="ECO:0000313" key="2">
    <source>
        <dbReference type="Proteomes" id="UP000327157"/>
    </source>
</evidence>
<gene>
    <name evidence="1" type="ORF">D8674_014237</name>
</gene>
<dbReference type="Proteomes" id="UP000327157">
    <property type="component" value="Chromosome 15"/>
</dbReference>
<accession>A0A5N5GSW2</accession>
<reference evidence="1 2" key="3">
    <citation type="submission" date="2019-11" db="EMBL/GenBank/DDBJ databases">
        <title>A de novo genome assembly of a pear dwarfing rootstock.</title>
        <authorList>
            <person name="Wang F."/>
            <person name="Wang J."/>
            <person name="Li S."/>
            <person name="Zhang Y."/>
            <person name="Fang M."/>
            <person name="Ma L."/>
            <person name="Zhao Y."/>
            <person name="Jiang S."/>
        </authorList>
    </citation>
    <scope>NUCLEOTIDE SEQUENCE [LARGE SCALE GENOMIC DNA]</scope>
    <source>
        <strain evidence="1">S2</strain>
        <tissue evidence="1">Leaf</tissue>
    </source>
</reference>
<organism evidence="1 2">
    <name type="scientific">Pyrus ussuriensis x Pyrus communis</name>
    <dbReference type="NCBI Taxonomy" id="2448454"/>
    <lineage>
        <taxon>Eukaryota</taxon>
        <taxon>Viridiplantae</taxon>
        <taxon>Streptophyta</taxon>
        <taxon>Embryophyta</taxon>
        <taxon>Tracheophyta</taxon>
        <taxon>Spermatophyta</taxon>
        <taxon>Magnoliopsida</taxon>
        <taxon>eudicotyledons</taxon>
        <taxon>Gunneridae</taxon>
        <taxon>Pentapetalae</taxon>
        <taxon>rosids</taxon>
        <taxon>fabids</taxon>
        <taxon>Rosales</taxon>
        <taxon>Rosaceae</taxon>
        <taxon>Amygdaloideae</taxon>
        <taxon>Maleae</taxon>
        <taxon>Pyrus</taxon>
    </lineage>
</organism>
<keyword evidence="2" id="KW-1185">Reference proteome</keyword>
<protein>
    <submittedName>
        <fullName evidence="1">Uncharacterized protein</fullName>
    </submittedName>
</protein>
<reference evidence="2" key="2">
    <citation type="submission" date="2019-10" db="EMBL/GenBank/DDBJ databases">
        <title>A de novo genome assembly of a pear dwarfing rootstock.</title>
        <authorList>
            <person name="Wang F."/>
            <person name="Wang J."/>
            <person name="Li S."/>
            <person name="Zhang Y."/>
            <person name="Fang M."/>
            <person name="Ma L."/>
            <person name="Zhao Y."/>
            <person name="Jiang S."/>
        </authorList>
    </citation>
    <scope>NUCLEOTIDE SEQUENCE [LARGE SCALE GENOMIC DNA]</scope>
</reference>
<dbReference type="AlphaFoldDB" id="A0A5N5GSW2"/>
<dbReference type="EMBL" id="SMOL01000401">
    <property type="protein sequence ID" value="KAB2618368.1"/>
    <property type="molecule type" value="Genomic_DNA"/>
</dbReference>
<comment type="caution">
    <text evidence="1">The sequence shown here is derived from an EMBL/GenBank/DDBJ whole genome shotgun (WGS) entry which is preliminary data.</text>
</comment>